<dbReference type="GO" id="GO:0006412">
    <property type="term" value="P:translation"/>
    <property type="evidence" value="ECO:0007669"/>
    <property type="project" value="UniProtKB-UniRule"/>
</dbReference>
<evidence type="ECO:0000313" key="2">
    <source>
        <dbReference type="EMBL" id="BET27376.1"/>
    </source>
</evidence>
<dbReference type="GO" id="GO:0070681">
    <property type="term" value="P:glutaminyl-tRNAGln biosynthesis via transamidation"/>
    <property type="evidence" value="ECO:0007669"/>
    <property type="project" value="TreeGrafter"/>
</dbReference>
<dbReference type="GO" id="GO:0006450">
    <property type="term" value="P:regulation of translational fidelity"/>
    <property type="evidence" value="ECO:0007669"/>
    <property type="project" value="InterPro"/>
</dbReference>
<protein>
    <recommendedName>
        <fullName evidence="1">Aspartyl/glutamyl-tRNA(Asn/Gln) amidotransferase subunit C</fullName>
        <shortName evidence="1">Asp/Glu-ADT subunit C</shortName>
        <ecNumber evidence="1">6.3.5.-</ecNumber>
    </recommendedName>
</protein>
<comment type="function">
    <text evidence="1">Allows the formation of correctly charged Asn-tRNA(Asn) or Gln-tRNA(Gln) through the transamidation of misacylated Asp-tRNA(Asn) or Glu-tRNA(Gln) in organisms which lack either or both of asparaginyl-tRNA or glutaminyl-tRNA synthetases. The reaction takes place in the presence of glutamine and ATP through an activated phospho-Asp-tRNA(Asn) or phospho-Glu-tRNA(Gln).</text>
</comment>
<dbReference type="InterPro" id="IPR003837">
    <property type="entry name" value="GatC"/>
</dbReference>
<dbReference type="KEGG" id="lto:RGQ30_28770"/>
<dbReference type="EC" id="6.3.5.-" evidence="1"/>
<keyword evidence="3" id="KW-1185">Reference proteome</keyword>
<evidence type="ECO:0000313" key="3">
    <source>
        <dbReference type="Proteomes" id="UP001329151"/>
    </source>
</evidence>
<dbReference type="NCBIfam" id="TIGR00135">
    <property type="entry name" value="gatC"/>
    <property type="match status" value="1"/>
</dbReference>
<reference evidence="2 3" key="1">
    <citation type="submission" date="2023-10" db="EMBL/GenBank/DDBJ databases">
        <title>Complete Genome Sequence of Limnobacter thiooxidans CS-K2T, Isolated from freshwater lake sediments in Bavaria, Germany.</title>
        <authorList>
            <person name="Naruki M."/>
            <person name="Watanabe A."/>
            <person name="Warashina T."/>
            <person name="Morita T."/>
            <person name="Arakawa K."/>
        </authorList>
    </citation>
    <scope>NUCLEOTIDE SEQUENCE [LARGE SCALE GENOMIC DNA]</scope>
    <source>
        <strain evidence="2 3">CS-K2</strain>
    </source>
</reference>
<organism evidence="2 3">
    <name type="scientific">Limnobacter thiooxidans</name>
    <dbReference type="NCBI Taxonomy" id="131080"/>
    <lineage>
        <taxon>Bacteria</taxon>
        <taxon>Pseudomonadati</taxon>
        <taxon>Pseudomonadota</taxon>
        <taxon>Betaproteobacteria</taxon>
        <taxon>Burkholderiales</taxon>
        <taxon>Burkholderiaceae</taxon>
        <taxon>Limnobacter</taxon>
    </lineage>
</organism>
<dbReference type="PANTHER" id="PTHR15004">
    <property type="entry name" value="GLUTAMYL-TRNA(GLN) AMIDOTRANSFERASE SUBUNIT C, MITOCHONDRIAL"/>
    <property type="match status" value="1"/>
</dbReference>
<dbReference type="Pfam" id="PF02686">
    <property type="entry name" value="GatC"/>
    <property type="match status" value="1"/>
</dbReference>
<keyword evidence="1" id="KW-0436">Ligase</keyword>
<comment type="similarity">
    <text evidence="1">Belongs to the GatC family.</text>
</comment>
<evidence type="ECO:0000256" key="1">
    <source>
        <dbReference type="HAMAP-Rule" id="MF_00122"/>
    </source>
</evidence>
<dbReference type="SUPFAM" id="SSF141000">
    <property type="entry name" value="Glu-tRNAGln amidotransferase C subunit"/>
    <property type="match status" value="1"/>
</dbReference>
<dbReference type="Gene3D" id="1.10.20.60">
    <property type="entry name" value="Glu-tRNAGln amidotransferase C subunit, N-terminal domain"/>
    <property type="match status" value="1"/>
</dbReference>
<dbReference type="EMBL" id="AP028947">
    <property type="protein sequence ID" value="BET27376.1"/>
    <property type="molecule type" value="Genomic_DNA"/>
</dbReference>
<comment type="subunit">
    <text evidence="1">Heterotrimer of A, B and C subunits.</text>
</comment>
<dbReference type="AlphaFoldDB" id="A0AA86J454"/>
<gene>
    <name evidence="1 2" type="primary">gatC</name>
    <name evidence="2" type="ORF">RGQ30_28770</name>
</gene>
<accession>A0AA86J454</accession>
<dbReference type="PANTHER" id="PTHR15004:SF0">
    <property type="entry name" value="GLUTAMYL-TRNA(GLN) AMIDOTRANSFERASE SUBUNIT C, MITOCHONDRIAL"/>
    <property type="match status" value="1"/>
</dbReference>
<dbReference type="GO" id="GO:0050567">
    <property type="term" value="F:glutaminyl-tRNA synthase (glutamine-hydrolyzing) activity"/>
    <property type="evidence" value="ECO:0007669"/>
    <property type="project" value="UniProtKB-UniRule"/>
</dbReference>
<dbReference type="HAMAP" id="MF_00122">
    <property type="entry name" value="GatC"/>
    <property type="match status" value="1"/>
</dbReference>
<keyword evidence="1" id="KW-0067">ATP-binding</keyword>
<name>A0AA86J454_9BURK</name>
<comment type="catalytic activity">
    <reaction evidence="1">
        <text>L-glutamyl-tRNA(Gln) + L-glutamine + ATP + H2O = L-glutaminyl-tRNA(Gln) + L-glutamate + ADP + phosphate + H(+)</text>
        <dbReference type="Rhea" id="RHEA:17521"/>
        <dbReference type="Rhea" id="RHEA-COMP:9681"/>
        <dbReference type="Rhea" id="RHEA-COMP:9684"/>
        <dbReference type="ChEBI" id="CHEBI:15377"/>
        <dbReference type="ChEBI" id="CHEBI:15378"/>
        <dbReference type="ChEBI" id="CHEBI:29985"/>
        <dbReference type="ChEBI" id="CHEBI:30616"/>
        <dbReference type="ChEBI" id="CHEBI:43474"/>
        <dbReference type="ChEBI" id="CHEBI:58359"/>
        <dbReference type="ChEBI" id="CHEBI:78520"/>
        <dbReference type="ChEBI" id="CHEBI:78521"/>
        <dbReference type="ChEBI" id="CHEBI:456216"/>
    </reaction>
</comment>
<dbReference type="InterPro" id="IPR036113">
    <property type="entry name" value="Asp/Glu-ADT_sf_sub_c"/>
</dbReference>
<dbReference type="RefSeq" id="WP_130557540.1">
    <property type="nucleotide sequence ID" value="NZ_AP028947.1"/>
</dbReference>
<dbReference type="Proteomes" id="UP001329151">
    <property type="component" value="Chromosome"/>
</dbReference>
<proteinExistence type="inferred from homology"/>
<dbReference type="GO" id="GO:0005524">
    <property type="term" value="F:ATP binding"/>
    <property type="evidence" value="ECO:0007669"/>
    <property type="project" value="UniProtKB-KW"/>
</dbReference>
<sequence>MSLDSGQIGKIAALSRLKLAPEQAQALEQQLNNIMQLADRLSSENTDGVEPLAHPISLIQPIALRLREDAVSEADNRVANMANAPAAEKGLFLVPKVID</sequence>
<comment type="catalytic activity">
    <reaction evidence="1">
        <text>L-aspartyl-tRNA(Asn) + L-glutamine + ATP + H2O = L-asparaginyl-tRNA(Asn) + L-glutamate + ADP + phosphate + 2 H(+)</text>
        <dbReference type="Rhea" id="RHEA:14513"/>
        <dbReference type="Rhea" id="RHEA-COMP:9674"/>
        <dbReference type="Rhea" id="RHEA-COMP:9677"/>
        <dbReference type="ChEBI" id="CHEBI:15377"/>
        <dbReference type="ChEBI" id="CHEBI:15378"/>
        <dbReference type="ChEBI" id="CHEBI:29985"/>
        <dbReference type="ChEBI" id="CHEBI:30616"/>
        <dbReference type="ChEBI" id="CHEBI:43474"/>
        <dbReference type="ChEBI" id="CHEBI:58359"/>
        <dbReference type="ChEBI" id="CHEBI:78515"/>
        <dbReference type="ChEBI" id="CHEBI:78516"/>
        <dbReference type="ChEBI" id="CHEBI:456216"/>
    </reaction>
</comment>
<keyword evidence="1" id="KW-0648">Protein biosynthesis</keyword>
<keyword evidence="1" id="KW-0547">Nucleotide-binding</keyword>